<reference evidence="2" key="1">
    <citation type="submission" date="2020-11" db="EMBL/GenBank/DDBJ databases">
        <title>Whole-genome analyses of Nonomuraea sp. K274.</title>
        <authorList>
            <person name="Veyisoglu A."/>
        </authorList>
    </citation>
    <scope>NUCLEOTIDE SEQUENCE</scope>
    <source>
        <strain evidence="2">K274</strain>
    </source>
</reference>
<evidence type="ECO:0000313" key="3">
    <source>
        <dbReference type="Proteomes" id="UP000605361"/>
    </source>
</evidence>
<proteinExistence type="predicted"/>
<dbReference type="AlphaFoldDB" id="A0A931AA17"/>
<sequence>MYPGPDGETTLTVTDHASGEPTRFTVTRSGGEVSVSSSLVSGWTHELA</sequence>
<comment type="caution">
    <text evidence="2">The sequence shown here is derived from an EMBL/GenBank/DDBJ whole genome shotgun (WGS) entry which is preliminary data.</text>
</comment>
<name>A0A931AA17_9ACTN</name>
<accession>A0A931AA17</accession>
<gene>
    <name evidence="2" type="ORF">ITP53_20165</name>
</gene>
<dbReference type="Proteomes" id="UP000605361">
    <property type="component" value="Unassembled WGS sequence"/>
</dbReference>
<protein>
    <submittedName>
        <fullName evidence="2">Uncharacterized protein</fullName>
    </submittedName>
</protein>
<organism evidence="2 3">
    <name type="scientific">Nonomuraea cypriaca</name>
    <dbReference type="NCBI Taxonomy" id="1187855"/>
    <lineage>
        <taxon>Bacteria</taxon>
        <taxon>Bacillati</taxon>
        <taxon>Actinomycetota</taxon>
        <taxon>Actinomycetes</taxon>
        <taxon>Streptosporangiales</taxon>
        <taxon>Streptosporangiaceae</taxon>
        <taxon>Nonomuraea</taxon>
    </lineage>
</organism>
<evidence type="ECO:0000256" key="1">
    <source>
        <dbReference type="SAM" id="MobiDB-lite"/>
    </source>
</evidence>
<feature type="region of interest" description="Disordered" evidence="1">
    <location>
        <begin position="1"/>
        <end position="48"/>
    </location>
</feature>
<feature type="compositionally biased region" description="Low complexity" evidence="1">
    <location>
        <begin position="29"/>
        <end position="42"/>
    </location>
</feature>
<dbReference type="RefSeq" id="WP_195896962.1">
    <property type="nucleotide sequence ID" value="NZ_JADOGI010000057.1"/>
</dbReference>
<keyword evidence="3" id="KW-1185">Reference proteome</keyword>
<evidence type="ECO:0000313" key="2">
    <source>
        <dbReference type="EMBL" id="MBF8188008.1"/>
    </source>
</evidence>
<dbReference type="EMBL" id="JADOGI010000057">
    <property type="protein sequence ID" value="MBF8188008.1"/>
    <property type="molecule type" value="Genomic_DNA"/>
</dbReference>